<dbReference type="STRING" id="43989.cce_3491"/>
<dbReference type="eggNOG" id="COG1649">
    <property type="taxonomic scope" value="Bacteria"/>
</dbReference>
<dbReference type="EMBL" id="CP000806">
    <property type="protein sequence ID" value="ACB52839.1"/>
    <property type="molecule type" value="Genomic_DNA"/>
</dbReference>
<sequence>MNRQFFLWRNRLICIALTFIILLILFVSQSIFQSSGKVIASSIFQERRGVWLTNVASSVLFVPGSVNRAIKQLSQLHFNTVYPVVWNRGHTFYPSSLAKEMIGESQEPLLNWTRSNIDVLRVIIEESHQRGLAVIPWFEYGLMIPRSSLIAQKHPDWLTHSQQGTVNTFFQDELKTKNKKKSTNFLENWSQHSYQKRASQLVWLNPFHPEVQQLIKGLMLEIIMQYKVDGVQLDDHFGIPVELGYDPLTIKLYQQEHEGKNPPNDPYNAQWMNWRAKKLTAFMTDLVTTIKIVNPDILISLSPNSYSFSYQNYLQDWKTWVKQGLIDELVLQVYRNDMDSFNRELQESTVKLARQKIPVSIGILSGTLNNPVKIEQIRQQVEKVRQQGFDGVSFFYWESLWGYLSPESPYKRRRIFDEMFR</sequence>
<proteinExistence type="predicted"/>
<evidence type="ECO:0000259" key="2">
    <source>
        <dbReference type="Pfam" id="PF02638"/>
    </source>
</evidence>
<dbReference type="InterPro" id="IPR003790">
    <property type="entry name" value="GHL10"/>
</dbReference>
<keyword evidence="4" id="KW-1185">Reference proteome</keyword>
<dbReference type="Pfam" id="PF02638">
    <property type="entry name" value="GHL10"/>
    <property type="match status" value="2"/>
</dbReference>
<dbReference type="SUPFAM" id="SSF51445">
    <property type="entry name" value="(Trans)glycosidases"/>
    <property type="match status" value="1"/>
</dbReference>
<dbReference type="InterPro" id="IPR017853">
    <property type="entry name" value="GH"/>
</dbReference>
<evidence type="ECO:0000313" key="4">
    <source>
        <dbReference type="Proteomes" id="UP000001203"/>
    </source>
</evidence>
<dbReference type="HOGENOM" id="CLU_029517_1_1_3"/>
<dbReference type="AlphaFoldDB" id="B1WZU0"/>
<dbReference type="PANTHER" id="PTHR43405:SF1">
    <property type="entry name" value="GLYCOSYL HYDROLASE DIGH"/>
    <property type="match status" value="1"/>
</dbReference>
<protein>
    <recommendedName>
        <fullName evidence="2">Glycosyl hydrolase-like 10 domain-containing protein</fullName>
    </recommendedName>
</protein>
<dbReference type="OrthoDB" id="580981at2"/>
<organism evidence="3 4">
    <name type="scientific">Crocosphaera subtropica (strain ATCC 51142 / BH68)</name>
    <name type="common">Cyanothece sp. (strain ATCC 51142)</name>
    <dbReference type="NCBI Taxonomy" id="43989"/>
    <lineage>
        <taxon>Bacteria</taxon>
        <taxon>Bacillati</taxon>
        <taxon>Cyanobacteriota</taxon>
        <taxon>Cyanophyceae</taxon>
        <taxon>Oscillatoriophycideae</taxon>
        <taxon>Chroococcales</taxon>
        <taxon>Aphanothecaceae</taxon>
        <taxon>Crocosphaera</taxon>
        <taxon>Crocosphaera subtropica</taxon>
    </lineage>
</organism>
<gene>
    <name evidence="3" type="ordered locus">cce_3491</name>
</gene>
<evidence type="ECO:0000256" key="1">
    <source>
        <dbReference type="ARBA" id="ARBA00022729"/>
    </source>
</evidence>
<feature type="domain" description="Glycosyl hydrolase-like 10" evidence="2">
    <location>
        <begin position="194"/>
        <end position="374"/>
    </location>
</feature>
<dbReference type="Gene3D" id="3.20.20.80">
    <property type="entry name" value="Glycosidases"/>
    <property type="match status" value="1"/>
</dbReference>
<dbReference type="InterPro" id="IPR052177">
    <property type="entry name" value="Divisome_Glycosyl_Hydrolase"/>
</dbReference>
<reference evidence="3 4" key="1">
    <citation type="journal article" date="2008" name="Proc. Natl. Acad. Sci. U.S.A.">
        <title>The genome of Cyanothece 51142, a unicellular diazotrophic cyanobacterium important in the marine nitrogen cycle.</title>
        <authorList>
            <person name="Welsh E.A."/>
            <person name="Liberton M."/>
            <person name="Stoeckel J."/>
            <person name="Loh T."/>
            <person name="Elvitigala T."/>
            <person name="Wang C."/>
            <person name="Wollam A."/>
            <person name="Fulton R.S."/>
            <person name="Clifton S.W."/>
            <person name="Jacobs J.M."/>
            <person name="Aurora R."/>
            <person name="Ghosh B.K."/>
            <person name="Sherman L.A."/>
            <person name="Smith R.D."/>
            <person name="Wilson R.K."/>
            <person name="Pakrasi H.B."/>
        </authorList>
    </citation>
    <scope>NUCLEOTIDE SEQUENCE [LARGE SCALE GENOMIC DNA]</scope>
    <source>
        <strain evidence="4">ATCC 51142 / BH68</strain>
    </source>
</reference>
<dbReference type="Proteomes" id="UP000001203">
    <property type="component" value="Chromosome circular"/>
</dbReference>
<accession>B1WZU0</accession>
<name>B1WZU0_CROS5</name>
<dbReference type="KEGG" id="cyt:cce_3491"/>
<keyword evidence="1" id="KW-0732">Signal</keyword>
<dbReference type="PANTHER" id="PTHR43405">
    <property type="entry name" value="GLYCOSYL HYDROLASE DIGH"/>
    <property type="match status" value="1"/>
</dbReference>
<feature type="domain" description="Glycosyl hydrolase-like 10" evidence="2">
    <location>
        <begin position="48"/>
        <end position="169"/>
    </location>
</feature>
<dbReference type="RefSeq" id="WP_009545341.1">
    <property type="nucleotide sequence ID" value="NC_010546.1"/>
</dbReference>
<evidence type="ECO:0000313" key="3">
    <source>
        <dbReference type="EMBL" id="ACB52839.1"/>
    </source>
</evidence>